<evidence type="ECO:0000256" key="5">
    <source>
        <dbReference type="ARBA" id="ARBA00022734"/>
    </source>
</evidence>
<dbReference type="InterPro" id="IPR003961">
    <property type="entry name" value="FN3_dom"/>
</dbReference>
<dbReference type="GO" id="GO:0046872">
    <property type="term" value="F:metal ion binding"/>
    <property type="evidence" value="ECO:0007669"/>
    <property type="project" value="UniProtKB-KW"/>
</dbReference>
<evidence type="ECO:0000256" key="1">
    <source>
        <dbReference type="ARBA" id="ARBA00002219"/>
    </source>
</evidence>
<accession>A0A2B4RC78</accession>
<dbReference type="SUPFAM" id="SSF49265">
    <property type="entry name" value="Fibronectin type III"/>
    <property type="match status" value="3"/>
</dbReference>
<keyword evidence="12" id="KW-0675">Receptor</keyword>
<dbReference type="InterPro" id="IPR008979">
    <property type="entry name" value="Galactose-bd-like_sf"/>
</dbReference>
<keyword evidence="6" id="KW-0677">Repeat</keyword>
<dbReference type="OrthoDB" id="5979503at2759"/>
<dbReference type="PANTHER" id="PTHR45713:SF6">
    <property type="entry name" value="F5_8 TYPE C DOMAIN-CONTAINING PROTEIN"/>
    <property type="match status" value="1"/>
</dbReference>
<dbReference type="PROSITE" id="PS50853">
    <property type="entry name" value="FN3"/>
    <property type="match status" value="5"/>
</dbReference>
<comment type="function">
    <text evidence="1">Acts as a defensive agent. Recognizes blood group fucosylated oligosaccharides including A, B, H and Lewis B-type antigens. Does not recognize Lewis A antigen and has low affinity for monovalent haptens.</text>
</comment>
<dbReference type="PANTHER" id="PTHR45713">
    <property type="entry name" value="FTP DOMAIN-CONTAINING PROTEIN"/>
    <property type="match status" value="1"/>
</dbReference>
<dbReference type="EMBL" id="LSMT01000786">
    <property type="protein sequence ID" value="PFX14393.1"/>
    <property type="molecule type" value="Genomic_DNA"/>
</dbReference>
<evidence type="ECO:0000256" key="9">
    <source>
        <dbReference type="SAM" id="MobiDB-lite"/>
    </source>
</evidence>
<feature type="domain" description="Fibronectin type-III" evidence="11">
    <location>
        <begin position="819"/>
        <end position="912"/>
    </location>
</feature>
<dbReference type="InterPro" id="IPR000421">
    <property type="entry name" value="FA58C"/>
</dbReference>
<evidence type="ECO:0000256" key="4">
    <source>
        <dbReference type="ARBA" id="ARBA00022723"/>
    </source>
</evidence>
<name>A0A2B4RC78_STYPI</name>
<feature type="domain" description="Fibronectin type-III" evidence="11">
    <location>
        <begin position="1022"/>
        <end position="1121"/>
    </location>
</feature>
<dbReference type="GO" id="GO:0010185">
    <property type="term" value="P:regulation of cellular defense response"/>
    <property type="evidence" value="ECO:0007669"/>
    <property type="project" value="UniProtKB-ARBA"/>
</dbReference>
<dbReference type="SMART" id="SM00607">
    <property type="entry name" value="FTP"/>
    <property type="match status" value="2"/>
</dbReference>
<dbReference type="SMART" id="SM00231">
    <property type="entry name" value="FA58C"/>
    <property type="match status" value="2"/>
</dbReference>
<dbReference type="GO" id="GO:0001868">
    <property type="term" value="P:regulation of complement activation, lectin pathway"/>
    <property type="evidence" value="ECO:0007669"/>
    <property type="project" value="UniProtKB-ARBA"/>
</dbReference>
<feature type="domain" description="Fibronectin type-III" evidence="11">
    <location>
        <begin position="718"/>
        <end position="815"/>
    </location>
</feature>
<dbReference type="Gene3D" id="2.60.40.10">
    <property type="entry name" value="Immunoglobulins"/>
    <property type="match status" value="5"/>
</dbReference>
<evidence type="ECO:0000259" key="10">
    <source>
        <dbReference type="PROSITE" id="PS50022"/>
    </source>
</evidence>
<keyword evidence="5" id="KW-0430">Lectin</keyword>
<feature type="domain" description="F5/8 type C" evidence="10">
    <location>
        <begin position="463"/>
        <end position="608"/>
    </location>
</feature>
<keyword evidence="8" id="KW-1015">Disulfide bond</keyword>
<dbReference type="InterPro" id="IPR036116">
    <property type="entry name" value="FN3_sf"/>
</dbReference>
<feature type="domain" description="Fibronectin type-III" evidence="11">
    <location>
        <begin position="919"/>
        <end position="1021"/>
    </location>
</feature>
<comment type="similarity">
    <text evidence="2">Belongs to the fucolectin family.</text>
</comment>
<dbReference type="GO" id="GO:0042806">
    <property type="term" value="F:fucose binding"/>
    <property type="evidence" value="ECO:0007669"/>
    <property type="project" value="UniProtKB-ARBA"/>
</dbReference>
<dbReference type="PROSITE" id="PS50022">
    <property type="entry name" value="FA58C_3"/>
    <property type="match status" value="2"/>
</dbReference>
<evidence type="ECO:0000256" key="8">
    <source>
        <dbReference type="ARBA" id="ARBA00023157"/>
    </source>
</evidence>
<dbReference type="CDD" id="cd00057">
    <property type="entry name" value="FA58C"/>
    <property type="match status" value="2"/>
</dbReference>
<dbReference type="SMART" id="SM00060">
    <property type="entry name" value="FN3"/>
    <property type="match status" value="5"/>
</dbReference>
<comment type="subunit">
    <text evidence="3">Homotrimer.</text>
</comment>
<dbReference type="CDD" id="cd00063">
    <property type="entry name" value="FN3"/>
    <property type="match status" value="5"/>
</dbReference>
<feature type="region of interest" description="Disordered" evidence="9">
    <location>
        <begin position="1113"/>
        <end position="1147"/>
    </location>
</feature>
<evidence type="ECO:0000256" key="7">
    <source>
        <dbReference type="ARBA" id="ARBA00022837"/>
    </source>
</evidence>
<reference evidence="13" key="1">
    <citation type="journal article" date="2017" name="bioRxiv">
        <title>Comparative analysis of the genomes of Stylophora pistillata and Acropora digitifera provides evidence for extensive differences between species of corals.</title>
        <authorList>
            <person name="Voolstra C.R."/>
            <person name="Li Y."/>
            <person name="Liew Y.J."/>
            <person name="Baumgarten S."/>
            <person name="Zoccola D."/>
            <person name="Flot J.-F."/>
            <person name="Tambutte S."/>
            <person name="Allemand D."/>
            <person name="Aranda M."/>
        </authorList>
    </citation>
    <scope>NUCLEOTIDE SEQUENCE [LARGE SCALE GENOMIC DNA]</scope>
</reference>
<comment type="caution">
    <text evidence="12">The sequence shown here is derived from an EMBL/GenBank/DDBJ whole genome shotgun (WGS) entry which is preliminary data.</text>
</comment>
<dbReference type="Pfam" id="PF22633">
    <property type="entry name" value="F5_F8_type_C_2"/>
    <property type="match status" value="2"/>
</dbReference>
<dbReference type="Pfam" id="PF00041">
    <property type="entry name" value="fn3"/>
    <property type="match status" value="4"/>
</dbReference>
<dbReference type="InterPro" id="IPR006585">
    <property type="entry name" value="FTP1"/>
</dbReference>
<evidence type="ECO:0000256" key="6">
    <source>
        <dbReference type="ARBA" id="ARBA00022737"/>
    </source>
</evidence>
<gene>
    <name evidence="12" type="primary">ptprf</name>
    <name evidence="12" type="ORF">AWC38_SpisGene21450</name>
</gene>
<dbReference type="PROSITE" id="PS01285">
    <property type="entry name" value="FA58C_1"/>
    <property type="match status" value="2"/>
</dbReference>
<protein>
    <submittedName>
        <fullName evidence="12">Receptor-type tyrosine-protein phosphatase F</fullName>
    </submittedName>
</protein>
<keyword evidence="4" id="KW-0479">Metal-binding</keyword>
<organism evidence="12 13">
    <name type="scientific">Stylophora pistillata</name>
    <name type="common">Smooth cauliflower coral</name>
    <dbReference type="NCBI Taxonomy" id="50429"/>
    <lineage>
        <taxon>Eukaryota</taxon>
        <taxon>Metazoa</taxon>
        <taxon>Cnidaria</taxon>
        <taxon>Anthozoa</taxon>
        <taxon>Hexacorallia</taxon>
        <taxon>Scleractinia</taxon>
        <taxon>Astrocoeniina</taxon>
        <taxon>Pocilloporidae</taxon>
        <taxon>Stylophora</taxon>
    </lineage>
</organism>
<keyword evidence="7" id="KW-0106">Calcium</keyword>
<feature type="domain" description="Fibronectin type-III" evidence="11">
    <location>
        <begin position="617"/>
        <end position="713"/>
    </location>
</feature>
<dbReference type="Pfam" id="PF00754">
    <property type="entry name" value="F5_F8_type_C"/>
    <property type="match status" value="2"/>
</dbReference>
<dbReference type="InterPro" id="IPR013783">
    <property type="entry name" value="Ig-like_fold"/>
</dbReference>
<dbReference type="SUPFAM" id="SSF49785">
    <property type="entry name" value="Galactose-binding domain-like"/>
    <property type="match status" value="4"/>
</dbReference>
<keyword evidence="13" id="KW-1185">Reference proteome</keyword>
<dbReference type="STRING" id="50429.A0A2B4RC78"/>
<evidence type="ECO:0000256" key="2">
    <source>
        <dbReference type="ARBA" id="ARBA00010147"/>
    </source>
</evidence>
<evidence type="ECO:0000259" key="11">
    <source>
        <dbReference type="PROSITE" id="PS50853"/>
    </source>
</evidence>
<dbReference type="Proteomes" id="UP000225706">
    <property type="component" value="Unassembled WGS sequence"/>
</dbReference>
<feature type="compositionally biased region" description="Polar residues" evidence="9">
    <location>
        <begin position="1128"/>
        <end position="1147"/>
    </location>
</feature>
<proteinExistence type="inferred from homology"/>
<evidence type="ECO:0000313" key="12">
    <source>
        <dbReference type="EMBL" id="PFX14393.1"/>
    </source>
</evidence>
<evidence type="ECO:0000256" key="3">
    <source>
        <dbReference type="ARBA" id="ARBA00011233"/>
    </source>
</evidence>
<dbReference type="InterPro" id="IPR051941">
    <property type="entry name" value="BG_Antigen-Binding_Lectin"/>
</dbReference>
<sequence length="1284" mass="142902">MFETPGSVHSFFSADCVDLDLGMGNGKISDDEITTSSQQSANTPAKNGRLNYTSGSSWCAGTSDTNPYLQINLPTLYTICAVSTQGNSEADQWVNTYALQLSTDGTTWTDYIKGGKVKTFQGNSDRDSEVKHVLYESLEARYIRIFPKAYHGARCIRVELFGVKRKPVNFALRKPTLQSSTFNNTQLGVSGVSGKAVDGNSDTEFRNGSCSHTQANNPSWWRVDLGPDKVAVSDIFIVNRISTSPVIARNRNYNITLGDNSEVVNNLQCKGLYSFVNFTASAVCFTNPLTTGRYVGILTTKQHSLQLCEVEIYLRDNLAFRKQTNQSSVQYGGVSSRAVDGISDTSYQARSCTHTRREDNPWWRVDLGQVEPVSEVYLVNQADEWFFRQNNFEIRVGTVSDNGGITNPRCGDKENYSLPQGEGVSFFCRPVLFGRYVTIRSLRTDNEHFTLCEVEVYSERRACQMQAIGVASNDTLPDASFSASSGESNFEAFKGRLNANRAWRPSGNDRPDDYLQIDLQYEFLICAVATQGRSNFDDWTTEYKLQLSFDGSTFVTYKENNVDKVFSGNSGRHDIVKHNLRDVRARFIRFQPVKFQRRKALRVEVYGVLISKVPSQAPSNLTLSASSSTSITASWQLPPAYSRHANITGFKLFYKKKGFMESMNVSTINGGITFSRDITGLEKYTEYEFQVLAFTSHGDGPKNSVVVERTKEDVPSKPPGGLTVAASNFTSVLATWQLPPEESRHGIIRGYKLFYRDANGDVDSTVELLIHDAAIRSTSVTGLQSHTDYEFQVLAFTSVGDGPKSSVKGVETTLGAPGPPASFNHTLKTPTELRGPMITLSWASPSLSNGVIRSYTVFYRHSEDPHNVHHQRFGPDVFSHTVDVLGGVTYWFEVRAEIIQPGKNASLTVDVPEYKPRGGPANVSSSEVNKTTFNISWPILSRELSNGDIILYNVKEELLSRGTRQKRASLSSKTVNTTNTFILLSGLLLCSQYQVSVRAYTKVGPGPYGPPVELPRTAGPGTPWGLTATNVGATQVTLEWKEPELMTKEGLSYRVKYHGTKPYNGSFREEGVQDVDSTTSYTMKGLTPGSTYEFQIIVRSDNDEVTFNLDNVRPTLQTPQGPMRDAETPTSFCQPSESFTTPSGDNFGTSTSREKLNLFLASRDISPICHVMVTPWEEAAERIKRFQRRKARQVVFTALEEIAPNSAEMLLDWLQSSNEDASDIDSTLLGVLVKCYQSAGHWSTRRQLLSIMADKVSFKALKTWLPNLSRYRFNIARHYILLHG</sequence>
<evidence type="ECO:0000313" key="13">
    <source>
        <dbReference type="Proteomes" id="UP000225706"/>
    </source>
</evidence>
<dbReference type="FunFam" id="2.60.40.10:FF:000028">
    <property type="entry name" value="Neuronal cell adhesion molecule"/>
    <property type="match status" value="2"/>
</dbReference>
<dbReference type="Gene3D" id="2.60.120.260">
    <property type="entry name" value="Galactose-binding domain-like"/>
    <property type="match status" value="4"/>
</dbReference>
<dbReference type="FunFam" id="2.60.120.260:FF:000016">
    <property type="entry name" value="Contactin-associated protein-like 4 isoform 1"/>
    <property type="match status" value="1"/>
</dbReference>
<feature type="domain" description="F5/8 type C" evidence="10">
    <location>
        <begin position="16"/>
        <end position="163"/>
    </location>
</feature>